<dbReference type="AlphaFoldDB" id="A0A0C4WHP9"/>
<dbReference type="KEGG" id="acx:Achr_16910"/>
<dbReference type="RefSeq" id="WP_039803539.1">
    <property type="nucleotide sequence ID" value="NZ_CP010415.1"/>
</dbReference>
<keyword evidence="2" id="KW-1185">Reference proteome</keyword>
<dbReference type="NCBIfam" id="NF033785">
    <property type="entry name" value="sulfur_OscA"/>
    <property type="match status" value="1"/>
</dbReference>
<dbReference type="STRING" id="1328314.Achr_16910"/>
<dbReference type="HOGENOM" id="CLU_198116_2_0_6"/>
<evidence type="ECO:0008006" key="3">
    <source>
        <dbReference type="Google" id="ProtNLM"/>
    </source>
</evidence>
<gene>
    <name evidence="1" type="ORF">Achr_16910</name>
</gene>
<name>A0A0C4WHP9_9GAMM</name>
<evidence type="ECO:0000313" key="2">
    <source>
        <dbReference type="Proteomes" id="UP000068210"/>
    </source>
</evidence>
<proteinExistence type="predicted"/>
<dbReference type="EMBL" id="CP010415">
    <property type="protein sequence ID" value="AJE21148.1"/>
    <property type="molecule type" value="Genomic_DNA"/>
</dbReference>
<organism evidence="1 2">
    <name type="scientific">Azotobacter chroococcum NCIMB 8003</name>
    <dbReference type="NCBI Taxonomy" id="1328314"/>
    <lineage>
        <taxon>Bacteria</taxon>
        <taxon>Pseudomonadati</taxon>
        <taxon>Pseudomonadota</taxon>
        <taxon>Gammaproteobacteria</taxon>
        <taxon>Pseudomonadales</taxon>
        <taxon>Pseudomonadaceae</taxon>
        <taxon>Azotobacter</taxon>
    </lineage>
</organism>
<accession>A0A0C4WHP9</accession>
<dbReference type="InterPro" id="IPR018743">
    <property type="entry name" value="DUF2292"/>
</dbReference>
<reference evidence="1 2" key="1">
    <citation type="journal article" date="2015" name="PLoS ONE">
        <title>Azotobacter Genomes: The Genome of Azotobacter chroococcum NCIMB 8003 (ATCC 4412).</title>
        <authorList>
            <person name="Robson R.L."/>
            <person name="Jones R."/>
            <person name="Robson R.M."/>
            <person name="Schwartz A."/>
            <person name="Richardson T.H."/>
        </authorList>
    </citation>
    <scope>NUCLEOTIDE SEQUENCE [LARGE SCALE GENOMIC DNA]</scope>
    <source>
        <strain evidence="1 2">NCIMB 8003</strain>
    </source>
</reference>
<dbReference type="Pfam" id="PF10055">
    <property type="entry name" value="DUF2292"/>
    <property type="match status" value="1"/>
</dbReference>
<sequence length="61" mass="6931">MSAPLRSFEGQDEANILREIHAALKNLRFGAVEITVHNGQIVQIERKEKFRLQAQNTSKTP</sequence>
<dbReference type="Proteomes" id="UP000068210">
    <property type="component" value="Chromosome"/>
</dbReference>
<protein>
    <recommendedName>
        <fullName evidence="3">Organosulfur compounds A</fullName>
    </recommendedName>
</protein>
<evidence type="ECO:0000313" key="1">
    <source>
        <dbReference type="EMBL" id="AJE21148.1"/>
    </source>
</evidence>
<dbReference type="GeneID" id="61931464"/>